<organism evidence="2 3">
    <name type="scientific">Streptomyces olivaceiscleroticus</name>
    <dbReference type="NCBI Taxonomy" id="68245"/>
    <lineage>
        <taxon>Bacteria</taxon>
        <taxon>Bacillati</taxon>
        <taxon>Actinomycetota</taxon>
        <taxon>Actinomycetes</taxon>
        <taxon>Kitasatosporales</taxon>
        <taxon>Streptomycetaceae</taxon>
        <taxon>Streptomyces</taxon>
    </lineage>
</organism>
<evidence type="ECO:0000256" key="1">
    <source>
        <dbReference type="SAM" id="MobiDB-lite"/>
    </source>
</evidence>
<gene>
    <name evidence="2" type="ORF">GCM10010361_44950</name>
</gene>
<name>A0ABN1AFX5_9ACTN</name>
<dbReference type="EMBL" id="BAAABY010000032">
    <property type="protein sequence ID" value="GAA0475534.1"/>
    <property type="molecule type" value="Genomic_DNA"/>
</dbReference>
<evidence type="ECO:0000313" key="3">
    <source>
        <dbReference type="Proteomes" id="UP001500909"/>
    </source>
</evidence>
<protein>
    <submittedName>
        <fullName evidence="2">Uncharacterized protein</fullName>
    </submittedName>
</protein>
<reference evidence="2 3" key="1">
    <citation type="journal article" date="2019" name="Int. J. Syst. Evol. Microbiol.">
        <title>The Global Catalogue of Microorganisms (GCM) 10K type strain sequencing project: providing services to taxonomists for standard genome sequencing and annotation.</title>
        <authorList>
            <consortium name="The Broad Institute Genomics Platform"/>
            <consortium name="The Broad Institute Genome Sequencing Center for Infectious Disease"/>
            <person name="Wu L."/>
            <person name="Ma J."/>
        </authorList>
    </citation>
    <scope>NUCLEOTIDE SEQUENCE [LARGE SCALE GENOMIC DNA]</scope>
    <source>
        <strain evidence="2 3">JCM 4805</strain>
    </source>
</reference>
<keyword evidence="3" id="KW-1185">Reference proteome</keyword>
<feature type="region of interest" description="Disordered" evidence="1">
    <location>
        <begin position="48"/>
        <end position="70"/>
    </location>
</feature>
<evidence type="ECO:0000313" key="2">
    <source>
        <dbReference type="EMBL" id="GAA0475534.1"/>
    </source>
</evidence>
<dbReference type="Proteomes" id="UP001500909">
    <property type="component" value="Unassembled WGS sequence"/>
</dbReference>
<accession>A0ABN1AFX5</accession>
<proteinExistence type="predicted"/>
<sequence>MGPRPSAGLIAPTEMWETVSGRPRSSGHLPESQWGLVETDAAAAKLAARGRNREGYTASDESALGGLPAR</sequence>
<comment type="caution">
    <text evidence="2">The sequence shown here is derived from an EMBL/GenBank/DDBJ whole genome shotgun (WGS) entry which is preliminary data.</text>
</comment>